<dbReference type="EMBL" id="JADEXF010000809">
    <property type="protein sequence ID" value="MBE9107315.1"/>
    <property type="molecule type" value="Genomic_DNA"/>
</dbReference>
<organism evidence="1 2">
    <name type="scientific">Nostoc cf. edaphicum LEGE 07299</name>
    <dbReference type="NCBI Taxonomy" id="2777974"/>
    <lineage>
        <taxon>Bacteria</taxon>
        <taxon>Bacillati</taxon>
        <taxon>Cyanobacteriota</taxon>
        <taxon>Cyanophyceae</taxon>
        <taxon>Nostocales</taxon>
        <taxon>Nostocaceae</taxon>
        <taxon>Nostoc</taxon>
    </lineage>
</organism>
<reference evidence="1 2" key="1">
    <citation type="submission" date="2020-10" db="EMBL/GenBank/DDBJ databases">
        <authorList>
            <person name="Castelo-Branco R."/>
            <person name="Eusebio N."/>
            <person name="Adriana R."/>
            <person name="Vieira A."/>
            <person name="Brugerolle De Fraissinette N."/>
            <person name="Rezende De Castro R."/>
            <person name="Schneider M.P."/>
            <person name="Vasconcelos V."/>
            <person name="Leao P.N."/>
        </authorList>
    </citation>
    <scope>NUCLEOTIDE SEQUENCE [LARGE SCALE GENOMIC DNA]</scope>
    <source>
        <strain evidence="1 2">LEGE 07299</strain>
    </source>
</reference>
<protein>
    <submittedName>
        <fullName evidence="1">Uncharacterized protein</fullName>
    </submittedName>
</protein>
<name>A0ABR9U4T9_9NOSO</name>
<evidence type="ECO:0000313" key="2">
    <source>
        <dbReference type="Proteomes" id="UP000647836"/>
    </source>
</evidence>
<gene>
    <name evidence="1" type="ORF">IQ229_21000</name>
</gene>
<accession>A0ABR9U4T9</accession>
<keyword evidence="2" id="KW-1185">Reference proteome</keyword>
<proteinExistence type="predicted"/>
<comment type="caution">
    <text evidence="1">The sequence shown here is derived from an EMBL/GenBank/DDBJ whole genome shotgun (WGS) entry which is preliminary data.</text>
</comment>
<sequence>MCIHNLFLTPTRKINPALRHRRHCRDVCTGGHRHHHRRDVCTGGHRHHRRDVCTGGHRHHHRHDVCTGDRDYPILHHVVSACHRLYF</sequence>
<dbReference type="Proteomes" id="UP000647836">
    <property type="component" value="Unassembled WGS sequence"/>
</dbReference>
<evidence type="ECO:0000313" key="1">
    <source>
        <dbReference type="EMBL" id="MBE9107315.1"/>
    </source>
</evidence>